<dbReference type="InterPro" id="IPR006619">
    <property type="entry name" value="PGRP_domain_met/bac"/>
</dbReference>
<dbReference type="Pfam" id="PF01510">
    <property type="entry name" value="Amidase_2"/>
    <property type="match status" value="1"/>
</dbReference>
<comment type="similarity">
    <text evidence="1">Belongs to the N-acetylmuramoyl-L-alanine amidase 2 family.</text>
</comment>
<dbReference type="SUPFAM" id="SSF47090">
    <property type="entry name" value="PGBD-like"/>
    <property type="match status" value="2"/>
</dbReference>
<evidence type="ECO:0000256" key="1">
    <source>
        <dbReference type="ARBA" id="ARBA00007553"/>
    </source>
</evidence>
<dbReference type="Pfam" id="PF01471">
    <property type="entry name" value="PG_binding_1"/>
    <property type="match status" value="2"/>
</dbReference>
<evidence type="ECO:0000256" key="2">
    <source>
        <dbReference type="SAM" id="MobiDB-lite"/>
    </source>
</evidence>
<evidence type="ECO:0000259" key="3">
    <source>
        <dbReference type="SMART" id="SM00644"/>
    </source>
</evidence>
<sequence>MAFTASVISTKEWDARPPRQWAGETRPQYIIIHHTATPNPPNDVSRGTLTGAKTFTRSIQTAHVDGFGWIDSGHNFLNTTGGYLLEGRHGSLTAAKQGRSVRSSHAGSNKGNQSPGIENEGTFITYQMNAKQWDSLVELCASICSTTKINPDNILGHRDFSPTQCPGDWLYSQLPRLRQEVRQRLGASFIEVLREGDTGLRVKELQQILSAQGFNPGPIDGIFGAGTEDAVVLFQKFYGLEPDGLVGPNTWKVLERVSQPTQPPPIDTGTPTAPDTTPGGSKPLNPQTPFTQVQLLDTYRYYRELPHQTQAIQWLQAQLSEATLVEFSQKWRNQPLEPFLPLQEGSVGSQVKQVQEVLQQEGFDPGPADGIYGAKTKAAVIAFQRSKGMTADGIVGAVTWSVLNLV</sequence>
<feature type="region of interest" description="Disordered" evidence="2">
    <location>
        <begin position="95"/>
        <end position="118"/>
    </location>
</feature>
<accession>B4VXL7</accession>
<dbReference type="InterPro" id="IPR036505">
    <property type="entry name" value="Amidase/PGRP_sf"/>
</dbReference>
<dbReference type="PANTHER" id="PTHR11022:SF41">
    <property type="entry name" value="PEPTIDOGLYCAN-RECOGNITION PROTEIN LC-RELATED"/>
    <property type="match status" value="1"/>
</dbReference>
<protein>
    <submittedName>
        <fullName evidence="5">Putative peptidoglycan binding domain protein</fullName>
    </submittedName>
</protein>
<dbReference type="EMBL" id="DS989858">
    <property type="protein sequence ID" value="EDX73364.1"/>
    <property type="molecule type" value="Genomic_DNA"/>
</dbReference>
<dbReference type="CDD" id="cd06583">
    <property type="entry name" value="PGRP"/>
    <property type="match status" value="1"/>
</dbReference>
<feature type="compositionally biased region" description="Low complexity" evidence="2">
    <location>
        <begin position="267"/>
        <end position="280"/>
    </location>
</feature>
<evidence type="ECO:0000313" key="6">
    <source>
        <dbReference type="Proteomes" id="UP000003835"/>
    </source>
</evidence>
<dbReference type="GO" id="GO:0009253">
    <property type="term" value="P:peptidoglycan catabolic process"/>
    <property type="evidence" value="ECO:0007669"/>
    <property type="project" value="InterPro"/>
</dbReference>
<feature type="region of interest" description="Disordered" evidence="2">
    <location>
        <begin position="259"/>
        <end position="288"/>
    </location>
</feature>
<dbReference type="SMART" id="SM00701">
    <property type="entry name" value="PGRP"/>
    <property type="match status" value="1"/>
</dbReference>
<dbReference type="AlphaFoldDB" id="B4VXL7"/>
<dbReference type="InterPro" id="IPR002477">
    <property type="entry name" value="Peptidoglycan-bd-like"/>
</dbReference>
<dbReference type="InterPro" id="IPR015510">
    <property type="entry name" value="PGRP"/>
</dbReference>
<dbReference type="HOGENOM" id="CLU_675807_0_0_3"/>
<dbReference type="STRING" id="118168.MC7420_1160"/>
<organism evidence="5 6">
    <name type="scientific">Coleofasciculus chthonoplastes PCC 7420</name>
    <dbReference type="NCBI Taxonomy" id="118168"/>
    <lineage>
        <taxon>Bacteria</taxon>
        <taxon>Bacillati</taxon>
        <taxon>Cyanobacteriota</taxon>
        <taxon>Cyanophyceae</taxon>
        <taxon>Coleofasciculales</taxon>
        <taxon>Coleofasciculaceae</taxon>
        <taxon>Coleofasciculus</taxon>
    </lineage>
</organism>
<keyword evidence="6" id="KW-1185">Reference proteome</keyword>
<proteinExistence type="inferred from homology"/>
<dbReference type="SUPFAM" id="SSF55846">
    <property type="entry name" value="N-acetylmuramoyl-L-alanine amidase-like"/>
    <property type="match status" value="1"/>
</dbReference>
<dbReference type="InterPro" id="IPR036365">
    <property type="entry name" value="PGBD-like_sf"/>
</dbReference>
<dbReference type="Gene3D" id="1.10.101.10">
    <property type="entry name" value="PGBD-like superfamily/PGBD"/>
    <property type="match status" value="2"/>
</dbReference>
<dbReference type="OrthoDB" id="9787225at2"/>
<gene>
    <name evidence="5" type="ORF">MC7420_1160</name>
</gene>
<evidence type="ECO:0000313" key="5">
    <source>
        <dbReference type="EMBL" id="EDX73364.1"/>
    </source>
</evidence>
<dbReference type="InterPro" id="IPR002502">
    <property type="entry name" value="Amidase_domain"/>
</dbReference>
<dbReference type="PANTHER" id="PTHR11022">
    <property type="entry name" value="PEPTIDOGLYCAN RECOGNITION PROTEIN"/>
    <property type="match status" value="1"/>
</dbReference>
<feature type="compositionally biased region" description="Polar residues" evidence="2">
    <location>
        <begin position="100"/>
        <end position="118"/>
    </location>
</feature>
<feature type="domain" description="Peptidoglycan recognition protein family" evidence="4">
    <location>
        <begin position="5"/>
        <end position="161"/>
    </location>
</feature>
<dbReference type="InterPro" id="IPR036366">
    <property type="entry name" value="PGBDSf"/>
</dbReference>
<dbReference type="GO" id="GO:0008270">
    <property type="term" value="F:zinc ion binding"/>
    <property type="evidence" value="ECO:0007669"/>
    <property type="project" value="InterPro"/>
</dbReference>
<dbReference type="RefSeq" id="WP_006103427.1">
    <property type="nucleotide sequence ID" value="NZ_DS989858.1"/>
</dbReference>
<evidence type="ECO:0000259" key="4">
    <source>
        <dbReference type="SMART" id="SM00701"/>
    </source>
</evidence>
<reference evidence="5 6" key="1">
    <citation type="submission" date="2008-07" db="EMBL/GenBank/DDBJ databases">
        <authorList>
            <person name="Tandeau de Marsac N."/>
            <person name="Ferriera S."/>
            <person name="Johnson J."/>
            <person name="Kravitz S."/>
            <person name="Beeson K."/>
            <person name="Sutton G."/>
            <person name="Rogers Y.-H."/>
            <person name="Friedman R."/>
            <person name="Frazier M."/>
            <person name="Venter J.C."/>
        </authorList>
    </citation>
    <scope>NUCLEOTIDE SEQUENCE [LARGE SCALE GENOMIC DNA]</scope>
    <source>
        <strain evidence="5 6">PCC 7420</strain>
    </source>
</reference>
<dbReference type="Gene3D" id="3.40.80.10">
    <property type="entry name" value="Peptidoglycan recognition protein-like"/>
    <property type="match status" value="1"/>
</dbReference>
<feature type="domain" description="N-acetylmuramoyl-L-alanine amidase" evidence="3">
    <location>
        <begin position="16"/>
        <end position="167"/>
    </location>
</feature>
<dbReference type="GO" id="GO:0008745">
    <property type="term" value="F:N-acetylmuramoyl-L-alanine amidase activity"/>
    <property type="evidence" value="ECO:0007669"/>
    <property type="project" value="InterPro"/>
</dbReference>
<name>B4VXL7_9CYAN</name>
<dbReference type="SMART" id="SM00644">
    <property type="entry name" value="Ami_2"/>
    <property type="match status" value="1"/>
</dbReference>
<dbReference type="Proteomes" id="UP000003835">
    <property type="component" value="Unassembled WGS sequence"/>
</dbReference>
<dbReference type="eggNOG" id="COG3409">
    <property type="taxonomic scope" value="Bacteria"/>
</dbReference>